<dbReference type="EMBL" id="AAXKXX010000001">
    <property type="protein sequence ID" value="EGQ4383490.1"/>
    <property type="molecule type" value="Genomic_DNA"/>
</dbReference>
<name>A0A8H9BSJ7_STAPS</name>
<dbReference type="RefSeq" id="WP_110179010.1">
    <property type="nucleotide sequence ID" value="NZ_JAAXMN010000002.1"/>
</dbReference>
<sequence>MERKVIDPIELSNVLYTVKFIEMKHSGNREWNSECYWNSYNVLIKYLESQGFKELDEMEFMKETNISHVHAIVRIVY</sequence>
<accession>A0A8H9BSJ7</accession>
<dbReference type="AlphaFoldDB" id="A0A8H9BSJ7"/>
<protein>
    <submittedName>
        <fullName evidence="1">Uncharacterized protein</fullName>
    </submittedName>
</protein>
<dbReference type="Proteomes" id="UP000600220">
    <property type="component" value="Unassembled WGS sequence"/>
</dbReference>
<reference evidence="1 2" key="1">
    <citation type="submission" date="2018-11" db="EMBL/GenBank/DDBJ databases">
        <authorList>
            <consortium name="Veterinary Laboratory Investigation and Response Network"/>
        </authorList>
    </citation>
    <scope>NUCLEOTIDE SEQUENCE [LARGE SCALE GENOMIC DNA]</scope>
    <source>
        <strain evidence="1 2">SPSE-18-VL-LA-PA-Ryan-0021</strain>
    </source>
</reference>
<proteinExistence type="predicted"/>
<keyword evidence="2" id="KW-1185">Reference proteome</keyword>
<comment type="caution">
    <text evidence="1">The sequence shown here is derived from an EMBL/GenBank/DDBJ whole genome shotgun (WGS) entry which is preliminary data.</text>
</comment>
<evidence type="ECO:0000313" key="2">
    <source>
        <dbReference type="Proteomes" id="UP000600220"/>
    </source>
</evidence>
<gene>
    <name evidence="1" type="ORF">EGV54_00035</name>
</gene>
<organism evidence="1 2">
    <name type="scientific">Staphylococcus pseudintermedius</name>
    <dbReference type="NCBI Taxonomy" id="283734"/>
    <lineage>
        <taxon>Bacteria</taxon>
        <taxon>Bacillati</taxon>
        <taxon>Bacillota</taxon>
        <taxon>Bacilli</taxon>
        <taxon>Bacillales</taxon>
        <taxon>Staphylococcaceae</taxon>
        <taxon>Staphylococcus</taxon>
        <taxon>Staphylococcus intermedius group</taxon>
    </lineage>
</organism>
<evidence type="ECO:0000313" key="1">
    <source>
        <dbReference type="EMBL" id="EGQ4383490.1"/>
    </source>
</evidence>